<dbReference type="InterPro" id="IPR000182">
    <property type="entry name" value="GNAT_dom"/>
</dbReference>
<gene>
    <name evidence="3" type="ORF">H4W29_004038</name>
</gene>
<keyword evidence="1" id="KW-0808">Transferase</keyword>
<protein>
    <submittedName>
        <fullName evidence="3">Ribosomal protein S18 acetylase RimI-like enzyme</fullName>
    </submittedName>
</protein>
<proteinExistence type="predicted"/>
<dbReference type="Gene3D" id="3.40.630.30">
    <property type="match status" value="1"/>
</dbReference>
<dbReference type="EMBL" id="JADBEC010000001">
    <property type="protein sequence ID" value="MBE1506857.1"/>
    <property type="molecule type" value="Genomic_DNA"/>
</dbReference>
<dbReference type="Proteomes" id="UP000620262">
    <property type="component" value="Unassembled WGS sequence"/>
</dbReference>
<dbReference type="InterPro" id="IPR016181">
    <property type="entry name" value="Acyl_CoA_acyltransferase"/>
</dbReference>
<accession>A0ABR9IVL9</accession>
<evidence type="ECO:0000256" key="1">
    <source>
        <dbReference type="ARBA" id="ARBA00022679"/>
    </source>
</evidence>
<evidence type="ECO:0000313" key="4">
    <source>
        <dbReference type="Proteomes" id="UP000620262"/>
    </source>
</evidence>
<comment type="caution">
    <text evidence="3">The sequence shown here is derived from an EMBL/GenBank/DDBJ whole genome shotgun (WGS) entry which is preliminary data.</text>
</comment>
<dbReference type="CDD" id="cd04301">
    <property type="entry name" value="NAT_SF"/>
    <property type="match status" value="1"/>
</dbReference>
<dbReference type="Pfam" id="PF13508">
    <property type="entry name" value="Acetyltransf_7"/>
    <property type="match status" value="1"/>
</dbReference>
<feature type="domain" description="N-acetyltransferase" evidence="2">
    <location>
        <begin position="29"/>
        <end position="173"/>
    </location>
</feature>
<reference evidence="3 4" key="1">
    <citation type="submission" date="2020-10" db="EMBL/GenBank/DDBJ databases">
        <title>Sequencing the genomes of 1000 actinobacteria strains.</title>
        <authorList>
            <person name="Klenk H.-P."/>
        </authorList>
    </citation>
    <scope>NUCLEOTIDE SEQUENCE [LARGE SCALE GENOMIC DNA]</scope>
    <source>
        <strain evidence="3 4">DSM 7307</strain>
    </source>
</reference>
<dbReference type="InterPro" id="IPR050769">
    <property type="entry name" value="NAT_camello-type"/>
</dbReference>
<dbReference type="PANTHER" id="PTHR13947">
    <property type="entry name" value="GNAT FAMILY N-ACETYLTRANSFERASE"/>
    <property type="match status" value="1"/>
</dbReference>
<evidence type="ECO:0000313" key="3">
    <source>
        <dbReference type="EMBL" id="MBE1506857.1"/>
    </source>
</evidence>
<dbReference type="PANTHER" id="PTHR13947:SF37">
    <property type="entry name" value="LD18367P"/>
    <property type="match status" value="1"/>
</dbReference>
<evidence type="ECO:0000259" key="2">
    <source>
        <dbReference type="PROSITE" id="PS51186"/>
    </source>
</evidence>
<keyword evidence="4" id="KW-1185">Reference proteome</keyword>
<name>A0ABR9IVL9_RHIVS</name>
<dbReference type="PROSITE" id="PS51186">
    <property type="entry name" value="GNAT"/>
    <property type="match status" value="1"/>
</dbReference>
<dbReference type="SUPFAM" id="SSF55729">
    <property type="entry name" value="Acyl-CoA N-acyltransferases (Nat)"/>
    <property type="match status" value="1"/>
</dbReference>
<organism evidence="3 4">
    <name type="scientific">Rhizobium viscosum</name>
    <name type="common">Arthrobacter viscosus</name>
    <dbReference type="NCBI Taxonomy" id="1673"/>
    <lineage>
        <taxon>Bacteria</taxon>
        <taxon>Pseudomonadati</taxon>
        <taxon>Pseudomonadota</taxon>
        <taxon>Alphaproteobacteria</taxon>
        <taxon>Hyphomicrobiales</taxon>
        <taxon>Rhizobiaceae</taxon>
        <taxon>Rhizobium/Agrobacterium group</taxon>
        <taxon>Rhizobium</taxon>
    </lineage>
</organism>
<sequence>MATYDQKPSLTSVSYSKVEIEKQWAHMQIQITLAEHNDIAPWMLLAEQVIPLFGPMPDFEAILGRKIAQKQAYCARMSAHKTTLAGGVLIGGTGREHWIRWLAVSSEHRRLGVGRMLVQTAISFIPANSSIYVDTFVEGSVGADAANRLYESCGFAPMEVWQVDDLVRQRYVRPPSVSV</sequence>
<dbReference type="RefSeq" id="WP_192730495.1">
    <property type="nucleotide sequence ID" value="NZ_BAAAVL010000014.1"/>
</dbReference>